<dbReference type="Proteomes" id="UP001151760">
    <property type="component" value="Unassembled WGS sequence"/>
</dbReference>
<proteinExistence type="predicted"/>
<evidence type="ECO:0000256" key="1">
    <source>
        <dbReference type="SAM" id="Coils"/>
    </source>
</evidence>
<gene>
    <name evidence="2" type="ORF">Tco_1080605</name>
</gene>
<protein>
    <submittedName>
        <fullName evidence="2">Uncharacterized protein</fullName>
    </submittedName>
</protein>
<reference evidence="2" key="1">
    <citation type="journal article" date="2022" name="Int. J. Mol. Sci.">
        <title>Draft Genome of Tanacetum Coccineum: Genomic Comparison of Closely Related Tanacetum-Family Plants.</title>
        <authorList>
            <person name="Yamashiro T."/>
            <person name="Shiraishi A."/>
            <person name="Nakayama K."/>
            <person name="Satake H."/>
        </authorList>
    </citation>
    <scope>NUCLEOTIDE SEQUENCE</scope>
</reference>
<feature type="coiled-coil region" evidence="1">
    <location>
        <begin position="167"/>
        <end position="216"/>
    </location>
</feature>
<reference evidence="2" key="2">
    <citation type="submission" date="2022-01" db="EMBL/GenBank/DDBJ databases">
        <authorList>
            <person name="Yamashiro T."/>
            <person name="Shiraishi A."/>
            <person name="Satake H."/>
            <person name="Nakayama K."/>
        </authorList>
    </citation>
    <scope>NUCLEOTIDE SEQUENCE</scope>
</reference>
<organism evidence="2 3">
    <name type="scientific">Tanacetum coccineum</name>
    <dbReference type="NCBI Taxonomy" id="301880"/>
    <lineage>
        <taxon>Eukaryota</taxon>
        <taxon>Viridiplantae</taxon>
        <taxon>Streptophyta</taxon>
        <taxon>Embryophyta</taxon>
        <taxon>Tracheophyta</taxon>
        <taxon>Spermatophyta</taxon>
        <taxon>Magnoliopsida</taxon>
        <taxon>eudicotyledons</taxon>
        <taxon>Gunneridae</taxon>
        <taxon>Pentapetalae</taxon>
        <taxon>asterids</taxon>
        <taxon>campanulids</taxon>
        <taxon>Asterales</taxon>
        <taxon>Asteraceae</taxon>
        <taxon>Asteroideae</taxon>
        <taxon>Anthemideae</taxon>
        <taxon>Anthemidinae</taxon>
        <taxon>Tanacetum</taxon>
    </lineage>
</organism>
<sequence length="344" mass="39404">MPHESPLQSVHSLGRDEGSLSLTELMVLCTSLSMKVDSLEYELKKTKQTYNTTLIKLILRVKKLEKTVKTTKARGRARIVILEDEDAAKDSSKQGRKIFEIDKDPTISLEDVEIQEKISDDTEVVIEQEEPIELVEDQGSGEKGEKEVSTVGAEHSTVIQEVSTTTANLVHEEAIRLQEHIDEEERQRIARDAKIAKQLQEEINIAEKKEAVAKVDQAHVINWNDPSVIRYHALQNRPQSVAKVRKNMCIYLKNQGGYKMSDFKRMSYDDIRPIFKKVWDYNHTFVPKDSKIEKEVMKRTGFDLQQESTQKNENIKAKQVKENIVQQEDVVAEQVMLESSKKVG</sequence>
<evidence type="ECO:0000313" key="3">
    <source>
        <dbReference type="Proteomes" id="UP001151760"/>
    </source>
</evidence>
<comment type="caution">
    <text evidence="2">The sequence shown here is derived from an EMBL/GenBank/DDBJ whole genome shotgun (WGS) entry which is preliminary data.</text>
</comment>
<accession>A0ABQ5HVN4</accession>
<keyword evidence="3" id="KW-1185">Reference proteome</keyword>
<keyword evidence="1" id="KW-0175">Coiled coil</keyword>
<evidence type="ECO:0000313" key="2">
    <source>
        <dbReference type="EMBL" id="GJT91760.1"/>
    </source>
</evidence>
<name>A0ABQ5HVN4_9ASTR</name>
<dbReference type="EMBL" id="BQNB010020048">
    <property type="protein sequence ID" value="GJT91760.1"/>
    <property type="molecule type" value="Genomic_DNA"/>
</dbReference>